<name>A0A438C309_VITVI</name>
<protein>
    <submittedName>
        <fullName evidence="1">Uncharacterized protein</fullName>
    </submittedName>
</protein>
<dbReference type="AlphaFoldDB" id="A0A438C309"/>
<evidence type="ECO:0000313" key="1">
    <source>
        <dbReference type="EMBL" id="RVW17598.1"/>
    </source>
</evidence>
<evidence type="ECO:0000313" key="2">
    <source>
        <dbReference type="Proteomes" id="UP000288805"/>
    </source>
</evidence>
<dbReference type="EMBL" id="QGNW01002575">
    <property type="protein sequence ID" value="RVW17598.1"/>
    <property type="molecule type" value="Genomic_DNA"/>
</dbReference>
<proteinExistence type="predicted"/>
<dbReference type="Proteomes" id="UP000288805">
    <property type="component" value="Unassembled WGS sequence"/>
</dbReference>
<dbReference type="Gene3D" id="3.80.10.10">
    <property type="entry name" value="Ribonuclease Inhibitor"/>
    <property type="match status" value="1"/>
</dbReference>
<gene>
    <name evidence="1" type="ORF">CK203_096699</name>
</gene>
<reference evidence="1 2" key="1">
    <citation type="journal article" date="2018" name="PLoS Genet.">
        <title>Population sequencing reveals clonal diversity and ancestral inbreeding in the grapevine cultivar Chardonnay.</title>
        <authorList>
            <person name="Roach M.J."/>
            <person name="Johnson D.L."/>
            <person name="Bohlmann J."/>
            <person name="van Vuuren H.J."/>
            <person name="Jones S.J."/>
            <person name="Pretorius I.S."/>
            <person name="Schmidt S.A."/>
            <person name="Borneman A.R."/>
        </authorList>
    </citation>
    <scope>NUCLEOTIDE SEQUENCE [LARGE SCALE GENOMIC DNA]</scope>
    <source>
        <strain evidence="2">cv. Chardonnay</strain>
        <tissue evidence="1">Leaf</tissue>
    </source>
</reference>
<dbReference type="SUPFAM" id="SSF52058">
    <property type="entry name" value="L domain-like"/>
    <property type="match status" value="1"/>
</dbReference>
<accession>A0A438C309</accession>
<sequence length="129" mass="14594">MDFNSPTSAIPNELRNLTALSVFDLSSIWINFYPCQLQELYVIAFGSMNSLESLDLRFNNLSAEILISLTLLDCLSSLYLSYNNFSRKFQQGCTSEHCSNATIDVEDGRQKFFHGIVFLGLCNRILGTF</sequence>
<comment type="caution">
    <text evidence="1">The sequence shown here is derived from an EMBL/GenBank/DDBJ whole genome shotgun (WGS) entry which is preliminary data.</text>
</comment>
<dbReference type="InterPro" id="IPR032675">
    <property type="entry name" value="LRR_dom_sf"/>
</dbReference>
<organism evidence="1 2">
    <name type="scientific">Vitis vinifera</name>
    <name type="common">Grape</name>
    <dbReference type="NCBI Taxonomy" id="29760"/>
    <lineage>
        <taxon>Eukaryota</taxon>
        <taxon>Viridiplantae</taxon>
        <taxon>Streptophyta</taxon>
        <taxon>Embryophyta</taxon>
        <taxon>Tracheophyta</taxon>
        <taxon>Spermatophyta</taxon>
        <taxon>Magnoliopsida</taxon>
        <taxon>eudicotyledons</taxon>
        <taxon>Gunneridae</taxon>
        <taxon>Pentapetalae</taxon>
        <taxon>rosids</taxon>
        <taxon>Vitales</taxon>
        <taxon>Vitaceae</taxon>
        <taxon>Viteae</taxon>
        <taxon>Vitis</taxon>
    </lineage>
</organism>